<dbReference type="Gene3D" id="3.30.420.40">
    <property type="match status" value="2"/>
</dbReference>
<gene>
    <name evidence="3" type="ORF">OJ962_14080</name>
</gene>
<protein>
    <submittedName>
        <fullName evidence="3">ROK family protein</fullName>
    </submittedName>
</protein>
<dbReference type="InterPro" id="IPR036390">
    <property type="entry name" value="WH_DNA-bd_sf"/>
</dbReference>
<evidence type="ECO:0000259" key="2">
    <source>
        <dbReference type="Pfam" id="PF09339"/>
    </source>
</evidence>
<evidence type="ECO:0000256" key="1">
    <source>
        <dbReference type="ARBA" id="ARBA00006479"/>
    </source>
</evidence>
<dbReference type="Proteomes" id="UP001147700">
    <property type="component" value="Unassembled WGS sequence"/>
</dbReference>
<dbReference type="InterPro" id="IPR005471">
    <property type="entry name" value="Tscrpt_reg_IclR_N"/>
</dbReference>
<organism evidence="3 4">
    <name type="scientific">Solirubrobacter deserti</name>
    <dbReference type="NCBI Taxonomy" id="2282478"/>
    <lineage>
        <taxon>Bacteria</taxon>
        <taxon>Bacillati</taxon>
        <taxon>Actinomycetota</taxon>
        <taxon>Thermoleophilia</taxon>
        <taxon>Solirubrobacterales</taxon>
        <taxon>Solirubrobacteraceae</taxon>
        <taxon>Solirubrobacter</taxon>
    </lineage>
</organism>
<dbReference type="Gene3D" id="1.10.10.10">
    <property type="entry name" value="Winged helix-like DNA-binding domain superfamily/Winged helix DNA-binding domain"/>
    <property type="match status" value="1"/>
</dbReference>
<comment type="similarity">
    <text evidence="1">Belongs to the ROK (NagC/XylR) family.</text>
</comment>
<comment type="caution">
    <text evidence="3">The sequence shown here is derived from an EMBL/GenBank/DDBJ whole genome shotgun (WGS) entry which is preliminary data.</text>
</comment>
<dbReference type="SUPFAM" id="SSF46785">
    <property type="entry name" value="Winged helix' DNA-binding domain"/>
    <property type="match status" value="1"/>
</dbReference>
<keyword evidence="4" id="KW-1185">Reference proteome</keyword>
<dbReference type="SUPFAM" id="SSF53067">
    <property type="entry name" value="Actin-like ATPase domain"/>
    <property type="match status" value="1"/>
</dbReference>
<evidence type="ECO:0000313" key="3">
    <source>
        <dbReference type="EMBL" id="MDA0138627.1"/>
    </source>
</evidence>
<dbReference type="RefSeq" id="WP_255525981.1">
    <property type="nucleotide sequence ID" value="NZ_JAPCID010000017.1"/>
</dbReference>
<dbReference type="EMBL" id="JAPCID010000017">
    <property type="protein sequence ID" value="MDA0138627.1"/>
    <property type="molecule type" value="Genomic_DNA"/>
</dbReference>
<dbReference type="PANTHER" id="PTHR18964:SF173">
    <property type="entry name" value="GLUCOKINASE"/>
    <property type="match status" value="1"/>
</dbReference>
<accession>A0ABT4RJ95</accession>
<dbReference type="InterPro" id="IPR049874">
    <property type="entry name" value="ROK_cs"/>
</dbReference>
<reference evidence="3" key="1">
    <citation type="submission" date="2022-10" db="EMBL/GenBank/DDBJ databases">
        <title>The WGS of Solirubrobacter sp. CPCC 204708.</title>
        <authorList>
            <person name="Jiang Z."/>
        </authorList>
    </citation>
    <scope>NUCLEOTIDE SEQUENCE</scope>
    <source>
        <strain evidence="3">CPCC 204708</strain>
    </source>
</reference>
<sequence>MLTAGESQSPGAPVGAGRVLGLIRDGEAVTRADIARRTGLARSTVAQRVEALMAHRFVYEAGGTASTGGRPPTVLAFNKAAGVVLVAALGATHARLAVTDLAGEPLAEHGYDTDIARLPEQILFWVNERFEELLSEVDRSHEDVRGIGVGIPAPVAFSRGEAVAPPMMPGWDGFSIPGWFAQHYDVPVLVDNDVNIMALGEHHAYWRDCEHLLYVKVGTGIGCGIISGNRIHRGAQGAAGDIGHVRLAGHQDVVCRCGNTGCLEAVAGGRALAAKLSKAGLDARNTRDVVALVRAGHPEAAQTVRDAGRCIGEVLAECINFFNPGCVIIGGDLSEVHQQLLAGMREMSFGRSLPMATRDLRLGHSQLGERAGVVGAAIMVLEHVLDPAVIDRAVQSELPASNARAHTVV</sequence>
<dbReference type="Pfam" id="PF09339">
    <property type="entry name" value="HTH_IclR"/>
    <property type="match status" value="1"/>
</dbReference>
<dbReference type="InterPro" id="IPR043129">
    <property type="entry name" value="ATPase_NBD"/>
</dbReference>
<feature type="domain" description="HTH iclR-type" evidence="2">
    <location>
        <begin position="18"/>
        <end position="59"/>
    </location>
</feature>
<name>A0ABT4RJ95_9ACTN</name>
<dbReference type="PANTHER" id="PTHR18964">
    <property type="entry name" value="ROK (REPRESSOR, ORF, KINASE) FAMILY"/>
    <property type="match status" value="1"/>
</dbReference>
<dbReference type="PROSITE" id="PS01125">
    <property type="entry name" value="ROK"/>
    <property type="match status" value="1"/>
</dbReference>
<evidence type="ECO:0000313" key="4">
    <source>
        <dbReference type="Proteomes" id="UP001147700"/>
    </source>
</evidence>
<dbReference type="InterPro" id="IPR036388">
    <property type="entry name" value="WH-like_DNA-bd_sf"/>
</dbReference>
<proteinExistence type="inferred from homology"/>
<dbReference type="InterPro" id="IPR000600">
    <property type="entry name" value="ROK"/>
</dbReference>
<dbReference type="Pfam" id="PF00480">
    <property type="entry name" value="ROK"/>
    <property type="match status" value="1"/>
</dbReference>